<dbReference type="InterPro" id="IPR003958">
    <property type="entry name" value="CBFA_NFYB_domain"/>
</dbReference>
<dbReference type="GO" id="GO:0051123">
    <property type="term" value="P:RNA polymerase II preinitiation complex assembly"/>
    <property type="evidence" value="ECO:0007669"/>
    <property type="project" value="TreeGrafter"/>
</dbReference>
<feature type="region of interest" description="Disordered" evidence="7">
    <location>
        <begin position="161"/>
        <end position="215"/>
    </location>
</feature>
<evidence type="ECO:0000256" key="6">
    <source>
        <dbReference type="ARBA" id="ARBA00032651"/>
    </source>
</evidence>
<dbReference type="InterPro" id="IPR042225">
    <property type="entry name" value="Ncb2"/>
</dbReference>
<evidence type="ECO:0000259" key="8">
    <source>
        <dbReference type="Pfam" id="PF00808"/>
    </source>
</evidence>
<evidence type="ECO:0000256" key="3">
    <source>
        <dbReference type="ARBA" id="ARBA00018742"/>
    </source>
</evidence>
<feature type="region of interest" description="Disordered" evidence="7">
    <location>
        <begin position="106"/>
        <end position="125"/>
    </location>
</feature>
<evidence type="ECO:0000256" key="4">
    <source>
        <dbReference type="ARBA" id="ARBA00023242"/>
    </source>
</evidence>
<dbReference type="SUPFAM" id="SSF47113">
    <property type="entry name" value="Histone-fold"/>
    <property type="match status" value="1"/>
</dbReference>
<feature type="domain" description="Transcription factor CBF/NF-Y/archaeal histone" evidence="8">
    <location>
        <begin position="19"/>
        <end position="82"/>
    </location>
</feature>
<comment type="similarity">
    <text evidence="2">Belongs to the NC2 beta/DR1 family.</text>
</comment>
<evidence type="ECO:0000313" key="10">
    <source>
        <dbReference type="Proteomes" id="UP001165289"/>
    </source>
</evidence>
<dbReference type="GO" id="GO:0017025">
    <property type="term" value="F:TBP-class protein binding"/>
    <property type="evidence" value="ECO:0007669"/>
    <property type="project" value="TreeGrafter"/>
</dbReference>
<dbReference type="PANTHER" id="PTHR46138:SF1">
    <property type="entry name" value="PROTEIN DR1"/>
    <property type="match status" value="1"/>
</dbReference>
<evidence type="ECO:0000256" key="2">
    <source>
        <dbReference type="ARBA" id="ARBA00009245"/>
    </source>
</evidence>
<evidence type="ECO:0000256" key="1">
    <source>
        <dbReference type="ARBA" id="ARBA00004123"/>
    </source>
</evidence>
<dbReference type="GO" id="GO:0017054">
    <property type="term" value="C:negative cofactor 2 complex"/>
    <property type="evidence" value="ECO:0007669"/>
    <property type="project" value="InterPro"/>
</dbReference>
<comment type="subcellular location">
    <subcellularLocation>
        <location evidence="1">Nucleus</location>
    </subcellularLocation>
</comment>
<evidence type="ECO:0000256" key="7">
    <source>
        <dbReference type="SAM" id="MobiDB-lite"/>
    </source>
</evidence>
<dbReference type="GO" id="GO:0046982">
    <property type="term" value="F:protein heterodimerization activity"/>
    <property type="evidence" value="ECO:0007669"/>
    <property type="project" value="InterPro"/>
</dbReference>
<dbReference type="Proteomes" id="UP001165289">
    <property type="component" value="Unassembled WGS sequence"/>
</dbReference>
<evidence type="ECO:0000313" key="9">
    <source>
        <dbReference type="EMBL" id="KAI6650295.1"/>
    </source>
</evidence>
<dbReference type="Gene3D" id="1.10.20.10">
    <property type="entry name" value="Histone, subunit A"/>
    <property type="match status" value="1"/>
</dbReference>
<evidence type="ECO:0000256" key="5">
    <source>
        <dbReference type="ARBA" id="ARBA00030451"/>
    </source>
</evidence>
<proteinExistence type="inferred from homology"/>
<reference evidence="9 10" key="1">
    <citation type="journal article" date="2023" name="BMC Biol.">
        <title>The compact genome of the sponge Oopsacas minuta (Hexactinellida) is lacking key metazoan core genes.</title>
        <authorList>
            <person name="Santini S."/>
            <person name="Schenkelaars Q."/>
            <person name="Jourda C."/>
            <person name="Duchesne M."/>
            <person name="Belahbib H."/>
            <person name="Rocher C."/>
            <person name="Selva M."/>
            <person name="Riesgo A."/>
            <person name="Vervoort M."/>
            <person name="Leys S.P."/>
            <person name="Kodjabachian L."/>
            <person name="Le Bivic A."/>
            <person name="Borchiellini C."/>
            <person name="Claverie J.M."/>
            <person name="Renard E."/>
        </authorList>
    </citation>
    <scope>NUCLEOTIDE SEQUENCE [LARGE SCALE GENOMIC DNA]</scope>
    <source>
        <strain evidence="9">SPO-2</strain>
    </source>
</reference>
<comment type="caution">
    <text evidence="9">The sequence shown here is derived from an EMBL/GenBank/DDBJ whole genome shotgun (WGS) entry which is preliminary data.</text>
</comment>
<accession>A0AAV7JN11</accession>
<dbReference type="GO" id="GO:0000122">
    <property type="term" value="P:negative regulation of transcription by RNA polymerase II"/>
    <property type="evidence" value="ECO:0007669"/>
    <property type="project" value="InterPro"/>
</dbReference>
<organism evidence="9 10">
    <name type="scientific">Oopsacas minuta</name>
    <dbReference type="NCBI Taxonomy" id="111878"/>
    <lineage>
        <taxon>Eukaryota</taxon>
        <taxon>Metazoa</taxon>
        <taxon>Porifera</taxon>
        <taxon>Hexactinellida</taxon>
        <taxon>Hexasterophora</taxon>
        <taxon>Lyssacinosida</taxon>
        <taxon>Leucopsacidae</taxon>
        <taxon>Oopsacas</taxon>
    </lineage>
</organism>
<dbReference type="AlphaFoldDB" id="A0AAV7JN11"/>
<dbReference type="InterPro" id="IPR009072">
    <property type="entry name" value="Histone-fold"/>
</dbReference>
<dbReference type="PANTHER" id="PTHR46138">
    <property type="entry name" value="PROTEIN DR1"/>
    <property type="match status" value="1"/>
</dbReference>
<dbReference type="CDD" id="cd22905">
    <property type="entry name" value="HFD_Dr1"/>
    <property type="match status" value="1"/>
</dbReference>
<sequence>MASYDFDMVERGIEDEPGLPRLTVNNMIKEILPDTKVAKESKDLIINCCSEFIHVVSTEANELAEKSKKAHTLITPDHVIQSLKNLGFNEYVQDVTQAYAEFKDTYKKKKSQPKVDTSGKTQEELQREQMEMFEKARMEHIQNEQEEYNKFLQMANPMGSGTMPGHPEFHQHMPPYVPLPGTQFNTTPEEMIEEQTESSRSSERSDSISSEERAD</sequence>
<keyword evidence="10" id="KW-1185">Reference proteome</keyword>
<dbReference type="Pfam" id="PF00808">
    <property type="entry name" value="CBFD_NFYB_HMF"/>
    <property type="match status" value="1"/>
</dbReference>
<name>A0AAV7JN11_9METZ</name>
<protein>
    <recommendedName>
        <fullName evidence="3">Protein Dr1</fullName>
    </recommendedName>
    <alternativeName>
        <fullName evidence="6">Down-regulator of transcription 1</fullName>
    </alternativeName>
    <alternativeName>
        <fullName evidence="5">Negative cofactor 2-beta</fullName>
    </alternativeName>
</protein>
<feature type="compositionally biased region" description="Basic and acidic residues" evidence="7">
    <location>
        <begin position="200"/>
        <end position="215"/>
    </location>
</feature>
<dbReference type="GO" id="GO:0016251">
    <property type="term" value="F:RNA polymerase II general transcription initiation factor activity"/>
    <property type="evidence" value="ECO:0007669"/>
    <property type="project" value="TreeGrafter"/>
</dbReference>
<gene>
    <name evidence="9" type="ORF">LOD99_5973</name>
</gene>
<keyword evidence="4" id="KW-0539">Nucleus</keyword>
<dbReference type="EMBL" id="JAKMXF010000312">
    <property type="protein sequence ID" value="KAI6650295.1"/>
    <property type="molecule type" value="Genomic_DNA"/>
</dbReference>